<evidence type="ECO:0000256" key="3">
    <source>
        <dbReference type="SAM" id="Phobius"/>
    </source>
</evidence>
<keyword evidence="3" id="KW-0812">Transmembrane</keyword>
<dbReference type="Pfam" id="PF00498">
    <property type="entry name" value="FHA"/>
    <property type="match status" value="1"/>
</dbReference>
<proteinExistence type="predicted"/>
<gene>
    <name evidence="5" type="ORF">BCR42DRAFT_61057</name>
</gene>
<dbReference type="Gene3D" id="2.60.200.20">
    <property type="match status" value="1"/>
</dbReference>
<dbReference type="SUPFAM" id="SSF49879">
    <property type="entry name" value="SMAD/FHA domain"/>
    <property type="match status" value="1"/>
</dbReference>
<dbReference type="InterPro" id="IPR051176">
    <property type="entry name" value="Cent_Immune-Sig_Mod"/>
</dbReference>
<dbReference type="PROSITE" id="PS50006">
    <property type="entry name" value="FHA_DOMAIN"/>
    <property type="match status" value="1"/>
</dbReference>
<sequence>MTESTSQTQLVEDTNRFGKHKGKSNYVNSRSLPSNMNSNGINGANGTNGTSSNMYVAIRSQSASPSSNSLSSLSSSSSPSSSASASIYTVVFQPLNSQFPVKTIEVSANTRCRIGRQSNAKTIPKPLNGYFDSKVLSRNHALMWSGIEGGGVWIRDTKSSNGTFLNGQRLSAELEESEPFELKTGDKIEFGIDITGEDGSVLYHKVACNVSIFNIPVDQMEHSTLKEFNLANGYASLFSTSEMEASHQRRGSTSSISTISYQSGKTTITDHSTVAVAKRNKNWEILLSKLEGELQRSQQVEKELLGMKDAIGEMDKANHEERLKKSNALNKALQKQLDDAHHQVNAYAEKSRLQDLSLSSAQKELMELRQRIDKITKNNKMNGSEVASWRQKVEQVRLELETEKLKHNKDLMMEKKRCVEYEQKCVELEKHLLTLERGYQRSTSKSSEASSSNQGGLFSGFMDAIQIRSVQVILGVMMAVISTLLYALLLVI</sequence>
<feature type="compositionally biased region" description="Polar residues" evidence="2">
    <location>
        <begin position="1"/>
        <end position="12"/>
    </location>
</feature>
<evidence type="ECO:0000256" key="2">
    <source>
        <dbReference type="SAM" id="MobiDB-lite"/>
    </source>
</evidence>
<dbReference type="GO" id="GO:0005737">
    <property type="term" value="C:cytoplasm"/>
    <property type="evidence" value="ECO:0007669"/>
    <property type="project" value="TreeGrafter"/>
</dbReference>
<dbReference type="PANTHER" id="PTHR15715:SF37">
    <property type="entry name" value="LD47843P"/>
    <property type="match status" value="1"/>
</dbReference>
<dbReference type="SMART" id="SM00240">
    <property type="entry name" value="FHA"/>
    <property type="match status" value="1"/>
</dbReference>
<feature type="domain" description="FHA" evidence="4">
    <location>
        <begin position="112"/>
        <end position="170"/>
    </location>
</feature>
<dbReference type="STRING" id="90262.A0A1X2ICN7"/>
<keyword evidence="3" id="KW-1133">Transmembrane helix</keyword>
<evidence type="ECO:0000313" key="6">
    <source>
        <dbReference type="Proteomes" id="UP000193560"/>
    </source>
</evidence>
<feature type="transmembrane region" description="Helical" evidence="3">
    <location>
        <begin position="472"/>
        <end position="491"/>
    </location>
</feature>
<feature type="region of interest" description="Disordered" evidence="2">
    <location>
        <begin position="1"/>
        <end position="48"/>
    </location>
</feature>
<feature type="compositionally biased region" description="Polar residues" evidence="2">
    <location>
        <begin position="25"/>
        <end position="36"/>
    </location>
</feature>
<comment type="caution">
    <text evidence="5">The sequence shown here is derived from an EMBL/GenBank/DDBJ whole genome shotgun (WGS) entry which is preliminary data.</text>
</comment>
<feature type="compositionally biased region" description="Low complexity" evidence="2">
    <location>
        <begin position="37"/>
        <end position="48"/>
    </location>
</feature>
<reference evidence="5 6" key="1">
    <citation type="submission" date="2016-07" db="EMBL/GenBank/DDBJ databases">
        <title>Pervasive Adenine N6-methylation of Active Genes in Fungi.</title>
        <authorList>
            <consortium name="DOE Joint Genome Institute"/>
            <person name="Mondo S.J."/>
            <person name="Dannebaum R.O."/>
            <person name="Kuo R.C."/>
            <person name="Labutti K."/>
            <person name="Haridas S."/>
            <person name="Kuo A."/>
            <person name="Salamov A."/>
            <person name="Ahrendt S.R."/>
            <person name="Lipzen A."/>
            <person name="Sullivan W."/>
            <person name="Andreopoulos W.B."/>
            <person name="Clum A."/>
            <person name="Lindquist E."/>
            <person name="Daum C."/>
            <person name="Ramamoorthy G.K."/>
            <person name="Gryganskyi A."/>
            <person name="Culley D."/>
            <person name="Magnuson J.K."/>
            <person name="James T.Y."/>
            <person name="O'Malley M.A."/>
            <person name="Stajich J.E."/>
            <person name="Spatafora J.W."/>
            <person name="Visel A."/>
            <person name="Grigoriev I.V."/>
        </authorList>
    </citation>
    <scope>NUCLEOTIDE SEQUENCE [LARGE SCALE GENOMIC DNA]</scope>
    <source>
        <strain evidence="5 6">NRRL 1336</strain>
    </source>
</reference>
<dbReference type="AlphaFoldDB" id="A0A1X2ICN7"/>
<name>A0A1X2ICN7_9FUNG</name>
<dbReference type="OrthoDB" id="687730at2759"/>
<dbReference type="EMBL" id="MCGE01000015">
    <property type="protein sequence ID" value="ORZ14060.1"/>
    <property type="molecule type" value="Genomic_DNA"/>
</dbReference>
<accession>A0A1X2ICN7</accession>
<evidence type="ECO:0000313" key="5">
    <source>
        <dbReference type="EMBL" id="ORZ14060.1"/>
    </source>
</evidence>
<protein>
    <recommendedName>
        <fullName evidence="4">FHA domain-containing protein</fullName>
    </recommendedName>
</protein>
<evidence type="ECO:0000256" key="1">
    <source>
        <dbReference type="SAM" id="Coils"/>
    </source>
</evidence>
<dbReference type="PANTHER" id="PTHR15715">
    <property type="entry name" value="CENTROSOMAL PROTEIN OF 170 KDA"/>
    <property type="match status" value="1"/>
</dbReference>
<dbReference type="Proteomes" id="UP000193560">
    <property type="component" value="Unassembled WGS sequence"/>
</dbReference>
<feature type="coiled-coil region" evidence="1">
    <location>
        <begin position="280"/>
        <end position="431"/>
    </location>
</feature>
<organism evidence="5 6">
    <name type="scientific">Absidia repens</name>
    <dbReference type="NCBI Taxonomy" id="90262"/>
    <lineage>
        <taxon>Eukaryota</taxon>
        <taxon>Fungi</taxon>
        <taxon>Fungi incertae sedis</taxon>
        <taxon>Mucoromycota</taxon>
        <taxon>Mucoromycotina</taxon>
        <taxon>Mucoromycetes</taxon>
        <taxon>Mucorales</taxon>
        <taxon>Cunninghamellaceae</taxon>
        <taxon>Absidia</taxon>
    </lineage>
</organism>
<keyword evidence="3" id="KW-0472">Membrane</keyword>
<dbReference type="InterPro" id="IPR008984">
    <property type="entry name" value="SMAD_FHA_dom_sf"/>
</dbReference>
<keyword evidence="6" id="KW-1185">Reference proteome</keyword>
<keyword evidence="1" id="KW-0175">Coiled coil</keyword>
<dbReference type="InterPro" id="IPR000253">
    <property type="entry name" value="FHA_dom"/>
</dbReference>
<evidence type="ECO:0000259" key="4">
    <source>
        <dbReference type="PROSITE" id="PS50006"/>
    </source>
</evidence>